<evidence type="ECO:0000256" key="1">
    <source>
        <dbReference type="SAM" id="Phobius"/>
    </source>
</evidence>
<keyword evidence="1" id="KW-1133">Transmembrane helix</keyword>
<keyword evidence="1" id="KW-0812">Transmembrane</keyword>
<dbReference type="KEGG" id="cox:E0W60_02495"/>
<dbReference type="AlphaFoldDB" id="A0A4P7LEQ0"/>
<dbReference type="EMBL" id="CP038634">
    <property type="protein sequence ID" value="QBY51603.1"/>
    <property type="molecule type" value="Genomic_DNA"/>
</dbReference>
<sequence length="153" mass="16314">MLRRAAISGTCASLVSTGMLARGGTVDCGSAFAPVNAVSHWIWGERAMHANRPSVRHTMLGYVIHHAMSVFWAVFYETAVARHHARGAAGTLALGGLGVAALACLVDLTCTPHRLTPGFERRLSPRMLTLVYLAFGLALPLGSLLVRHTARKG</sequence>
<dbReference type="OrthoDB" id="288267at2"/>
<evidence type="ECO:0000313" key="2">
    <source>
        <dbReference type="EMBL" id="QBY51603.1"/>
    </source>
</evidence>
<keyword evidence="1" id="KW-0472">Membrane</keyword>
<gene>
    <name evidence="2" type="ORF">E0W60_02495</name>
</gene>
<feature type="transmembrane region" description="Helical" evidence="1">
    <location>
        <begin position="128"/>
        <end position="146"/>
    </location>
</feature>
<feature type="transmembrane region" description="Helical" evidence="1">
    <location>
        <begin position="88"/>
        <end position="108"/>
    </location>
</feature>
<accession>A0A4P7LEQ0</accession>
<organism evidence="2 3">
    <name type="scientific">Cupriavidus oxalaticus</name>
    <dbReference type="NCBI Taxonomy" id="96344"/>
    <lineage>
        <taxon>Bacteria</taxon>
        <taxon>Pseudomonadati</taxon>
        <taxon>Pseudomonadota</taxon>
        <taxon>Betaproteobacteria</taxon>
        <taxon>Burkholderiales</taxon>
        <taxon>Burkholderiaceae</taxon>
        <taxon>Cupriavidus</taxon>
    </lineage>
</organism>
<name>A0A4P7LEQ0_9BURK</name>
<evidence type="ECO:0008006" key="4">
    <source>
        <dbReference type="Google" id="ProtNLM"/>
    </source>
</evidence>
<dbReference type="Proteomes" id="UP000295294">
    <property type="component" value="Chromosome 1"/>
</dbReference>
<reference evidence="2 3" key="1">
    <citation type="submission" date="2019-03" db="EMBL/GenBank/DDBJ databases">
        <title>Efficiently degradation of phenoxyalkanoic acid herbicides by Cupriavidus oxalaticus strain X32.</title>
        <authorList>
            <person name="Sheng X."/>
        </authorList>
    </citation>
    <scope>NUCLEOTIDE SEQUENCE [LARGE SCALE GENOMIC DNA]</scope>
    <source>
        <strain evidence="2 3">X32</strain>
    </source>
</reference>
<proteinExistence type="predicted"/>
<evidence type="ECO:0000313" key="3">
    <source>
        <dbReference type="Proteomes" id="UP000295294"/>
    </source>
</evidence>
<protein>
    <recommendedName>
        <fullName evidence="4">DUF2938 domain-containing protein</fullName>
    </recommendedName>
</protein>
<dbReference type="STRING" id="1349762.GCA_001592245_05123"/>
<feature type="transmembrane region" description="Helical" evidence="1">
    <location>
        <begin position="59"/>
        <end position="76"/>
    </location>
</feature>